<feature type="domain" description="Heterokaryon incompatibility" evidence="1">
    <location>
        <begin position="185"/>
        <end position="297"/>
    </location>
</feature>
<dbReference type="AlphaFoldDB" id="A0AAE8N9H6"/>
<proteinExistence type="predicted"/>
<sequence length="538" mass="59998">MTLFYCTVLDAVPPHETQDPLVPFHTPPESLPASSGVCDLCYAIQKSYSKVIRSLQHANELDFSWPVSNYQLWLANTGDNDGFLVLGRSTDESPESNTSYTLMGAFGLCVENESLLGSIFEGRKIPESPVSSSALEDIKRWVRRCAEQHGHPEPRPSRLPTRVVDIKDGGTEVALLLSKNMTGEYAALSHCWGPIQPMTLTRKTLEKLCGGIRTVDLPQTFQDAIWITHQLGLRYLWIDTLCILQDDHSDWVGESARMCNVYENSTLTIAATRSTGSSEGFLGNRVGRTYVPLPFRHNGTTSEALAFDIPLNNRYLAGLWLEDLIQRLCWSIGRHAEPGFRPQVYRAPTWSWASIEGDVDYPSGMSDSTTDLALIQDVHIDLESPNNVFGRVKSGYLHLRATRLRPFTEPSQSALFFCEYGVSFYVHPIWDAESYLAPAEGKLPDPTRNETELFAVPLNWKPRDIDFSSGLEGMLFFLILKRAKHDVRAHAAVPGFQRVGSGIGQDGTENGASEIMALVESKWAVARELGELEDMLIL</sequence>
<evidence type="ECO:0000313" key="2">
    <source>
        <dbReference type="EMBL" id="SPO07735.1"/>
    </source>
</evidence>
<evidence type="ECO:0000259" key="1">
    <source>
        <dbReference type="Pfam" id="PF06985"/>
    </source>
</evidence>
<dbReference type="PANTHER" id="PTHR33112:SF16">
    <property type="entry name" value="HETEROKARYON INCOMPATIBILITY DOMAIN-CONTAINING PROTEIN"/>
    <property type="match status" value="1"/>
</dbReference>
<reference evidence="2" key="1">
    <citation type="submission" date="2018-03" db="EMBL/GenBank/DDBJ databases">
        <authorList>
            <person name="Guldener U."/>
        </authorList>
    </citation>
    <scope>NUCLEOTIDE SEQUENCE</scope>
</reference>
<protein>
    <recommendedName>
        <fullName evidence="1">Heterokaryon incompatibility domain-containing protein</fullName>
    </recommendedName>
</protein>
<organism evidence="2 3">
    <name type="scientific">Cephalotrichum gorgonifer</name>
    <dbReference type="NCBI Taxonomy" id="2041049"/>
    <lineage>
        <taxon>Eukaryota</taxon>
        <taxon>Fungi</taxon>
        <taxon>Dikarya</taxon>
        <taxon>Ascomycota</taxon>
        <taxon>Pezizomycotina</taxon>
        <taxon>Sordariomycetes</taxon>
        <taxon>Hypocreomycetidae</taxon>
        <taxon>Microascales</taxon>
        <taxon>Microascaceae</taxon>
        <taxon>Cephalotrichum</taxon>
    </lineage>
</organism>
<dbReference type="Proteomes" id="UP001187682">
    <property type="component" value="Unassembled WGS sequence"/>
</dbReference>
<keyword evidence="3" id="KW-1185">Reference proteome</keyword>
<dbReference type="PANTHER" id="PTHR33112">
    <property type="entry name" value="DOMAIN PROTEIN, PUTATIVE-RELATED"/>
    <property type="match status" value="1"/>
</dbReference>
<dbReference type="Pfam" id="PF06985">
    <property type="entry name" value="HET"/>
    <property type="match status" value="1"/>
</dbReference>
<accession>A0AAE8N9H6</accession>
<gene>
    <name evidence="2" type="ORF">DNG_10430</name>
</gene>
<name>A0AAE8N9H6_9PEZI</name>
<comment type="caution">
    <text evidence="2">The sequence shown here is derived from an EMBL/GenBank/DDBJ whole genome shotgun (WGS) entry which is preliminary data.</text>
</comment>
<dbReference type="InterPro" id="IPR010730">
    <property type="entry name" value="HET"/>
</dbReference>
<dbReference type="EMBL" id="ONZQ02000024">
    <property type="protein sequence ID" value="SPO07735.1"/>
    <property type="molecule type" value="Genomic_DNA"/>
</dbReference>
<evidence type="ECO:0000313" key="3">
    <source>
        <dbReference type="Proteomes" id="UP001187682"/>
    </source>
</evidence>